<dbReference type="EMBL" id="KV015664">
    <property type="protein sequence ID" value="KZV20432.1"/>
    <property type="molecule type" value="Genomic_DNA"/>
</dbReference>
<dbReference type="OrthoDB" id="166633at2759"/>
<proteinExistence type="predicted"/>
<dbReference type="PANTHER" id="PTHR37984">
    <property type="entry name" value="PROTEIN CBG26694"/>
    <property type="match status" value="1"/>
</dbReference>
<dbReference type="InterPro" id="IPR050951">
    <property type="entry name" value="Retrovirus_Pol_polyprotein"/>
</dbReference>
<feature type="domain" description="Integrase zinc-binding" evidence="1">
    <location>
        <begin position="52"/>
        <end position="105"/>
    </location>
</feature>
<protein>
    <recommendedName>
        <fullName evidence="1">Integrase zinc-binding domain-containing protein</fullName>
    </recommendedName>
</protein>
<dbReference type="AlphaFoldDB" id="A0A2Z7AH81"/>
<organism evidence="2 3">
    <name type="scientific">Dorcoceras hygrometricum</name>
    <dbReference type="NCBI Taxonomy" id="472368"/>
    <lineage>
        <taxon>Eukaryota</taxon>
        <taxon>Viridiplantae</taxon>
        <taxon>Streptophyta</taxon>
        <taxon>Embryophyta</taxon>
        <taxon>Tracheophyta</taxon>
        <taxon>Spermatophyta</taxon>
        <taxon>Magnoliopsida</taxon>
        <taxon>eudicotyledons</taxon>
        <taxon>Gunneridae</taxon>
        <taxon>Pentapetalae</taxon>
        <taxon>asterids</taxon>
        <taxon>lamiids</taxon>
        <taxon>Lamiales</taxon>
        <taxon>Gesneriaceae</taxon>
        <taxon>Didymocarpoideae</taxon>
        <taxon>Trichosporeae</taxon>
        <taxon>Loxocarpinae</taxon>
        <taxon>Dorcoceras</taxon>
    </lineage>
</organism>
<sequence>MKDRIKEVLAHDPQDQTLLAYIMDGKTRRFWQSEGLIYTNGSRLYVPAHGGLRGEVLKECHDSKWAGHPGIQRTLALVEERYYWPHIWEDVEAFVKTLLVCQQDKGEAHAPKGLLQPLPITEHPWASVSMDFIIGIPPS</sequence>
<dbReference type="Proteomes" id="UP000250235">
    <property type="component" value="Unassembled WGS sequence"/>
</dbReference>
<keyword evidence="3" id="KW-1185">Reference proteome</keyword>
<dbReference type="Gene3D" id="1.10.340.70">
    <property type="match status" value="1"/>
</dbReference>
<dbReference type="InterPro" id="IPR041588">
    <property type="entry name" value="Integrase_H2C2"/>
</dbReference>
<reference evidence="2 3" key="1">
    <citation type="journal article" date="2015" name="Proc. Natl. Acad. Sci. U.S.A.">
        <title>The resurrection genome of Boea hygrometrica: A blueprint for survival of dehydration.</title>
        <authorList>
            <person name="Xiao L."/>
            <person name="Yang G."/>
            <person name="Zhang L."/>
            <person name="Yang X."/>
            <person name="Zhao S."/>
            <person name="Ji Z."/>
            <person name="Zhou Q."/>
            <person name="Hu M."/>
            <person name="Wang Y."/>
            <person name="Chen M."/>
            <person name="Xu Y."/>
            <person name="Jin H."/>
            <person name="Xiao X."/>
            <person name="Hu G."/>
            <person name="Bao F."/>
            <person name="Hu Y."/>
            <person name="Wan P."/>
            <person name="Li L."/>
            <person name="Deng X."/>
            <person name="Kuang T."/>
            <person name="Xiang C."/>
            <person name="Zhu J.K."/>
            <person name="Oliver M.J."/>
            <person name="He Y."/>
        </authorList>
    </citation>
    <scope>NUCLEOTIDE SEQUENCE [LARGE SCALE GENOMIC DNA]</scope>
    <source>
        <strain evidence="3">cv. XS01</strain>
    </source>
</reference>
<dbReference type="PANTHER" id="PTHR37984:SF5">
    <property type="entry name" value="PROTEIN NYNRIN-LIKE"/>
    <property type="match status" value="1"/>
</dbReference>
<accession>A0A2Z7AH81</accession>
<evidence type="ECO:0000313" key="2">
    <source>
        <dbReference type="EMBL" id="KZV20432.1"/>
    </source>
</evidence>
<evidence type="ECO:0000313" key="3">
    <source>
        <dbReference type="Proteomes" id="UP000250235"/>
    </source>
</evidence>
<evidence type="ECO:0000259" key="1">
    <source>
        <dbReference type="Pfam" id="PF17921"/>
    </source>
</evidence>
<gene>
    <name evidence="2" type="ORF">F511_30933</name>
</gene>
<name>A0A2Z7AH81_9LAMI</name>
<dbReference type="Pfam" id="PF17921">
    <property type="entry name" value="Integrase_H2C2"/>
    <property type="match status" value="1"/>
</dbReference>
<dbReference type="FunFam" id="1.10.340.70:FF:000001">
    <property type="entry name" value="Retrovirus-related Pol polyprotein from transposon gypsy-like Protein"/>
    <property type="match status" value="1"/>
</dbReference>